<proteinExistence type="predicted"/>
<keyword evidence="2" id="KW-1185">Reference proteome</keyword>
<sequence>MIGHLTYRLTQKKNKKKNQNKPVKPKPIPPVSNPSSSSPPAYSEFDYLNQEPSEPPPRTCMDYAISRNTEPDFKGILKKKLHESFQMFGKGEDDPLDLPLTMEAIVLRLSYPVPEENFEDFLVHKTELLELQRENEGFDQLLAKSEDCYFYLETSTAIKISESALYRSYGDCPQKDFLIETHEDLHRVYRNIMERNVNEELKKVVNYVNSLENRDQIEKSCSTKKSMLDFFARNPIHFLNRELFKSCLLYCDLIGITVRSHMALITDLEDSFLSDGLPRNLRYSRQTDSKLDEIRQNRDKNVQDLSHCHRIILAKLVETMPYFLGSAVEEYIENDKNAKKWNELKKEREEEAITKPRLRLNLEGVLNADYKFRRFARPTSAAQVEFLKEILDRNRDEQYEDERDARCQEYIGNSQEAQEARDRLATSLEPLGLAPLALERMMKELRDVTIQ</sequence>
<accession>A0A1I7UG31</accession>
<dbReference type="Proteomes" id="UP000095282">
    <property type="component" value="Unplaced"/>
</dbReference>
<reference evidence="3" key="1">
    <citation type="submission" date="2016-11" db="UniProtKB">
        <authorList>
            <consortium name="WormBaseParasite"/>
        </authorList>
    </citation>
    <scope>IDENTIFICATION</scope>
</reference>
<protein>
    <submittedName>
        <fullName evidence="3">DUF4456 domain-containing protein</fullName>
    </submittedName>
</protein>
<evidence type="ECO:0000256" key="1">
    <source>
        <dbReference type="SAM" id="MobiDB-lite"/>
    </source>
</evidence>
<evidence type="ECO:0000313" key="3">
    <source>
        <dbReference type="WBParaSite" id="Csp11.Scaffold629.g8971.t1"/>
    </source>
</evidence>
<feature type="region of interest" description="Disordered" evidence="1">
    <location>
        <begin position="1"/>
        <end position="58"/>
    </location>
</feature>
<evidence type="ECO:0000313" key="2">
    <source>
        <dbReference type="Proteomes" id="UP000095282"/>
    </source>
</evidence>
<dbReference type="AlphaFoldDB" id="A0A1I7UG31"/>
<dbReference type="eggNOG" id="ENOG502RA2P">
    <property type="taxonomic scope" value="Eukaryota"/>
</dbReference>
<dbReference type="WBParaSite" id="Csp11.Scaffold629.g8971.t1">
    <property type="protein sequence ID" value="Csp11.Scaffold629.g8971.t1"/>
    <property type="gene ID" value="Csp11.Scaffold629.g8971"/>
</dbReference>
<organism evidence="2 3">
    <name type="scientific">Caenorhabditis tropicalis</name>
    <dbReference type="NCBI Taxonomy" id="1561998"/>
    <lineage>
        <taxon>Eukaryota</taxon>
        <taxon>Metazoa</taxon>
        <taxon>Ecdysozoa</taxon>
        <taxon>Nematoda</taxon>
        <taxon>Chromadorea</taxon>
        <taxon>Rhabditida</taxon>
        <taxon>Rhabditina</taxon>
        <taxon>Rhabditomorpha</taxon>
        <taxon>Rhabditoidea</taxon>
        <taxon>Rhabditidae</taxon>
        <taxon>Peloderinae</taxon>
        <taxon>Caenorhabditis</taxon>
    </lineage>
</organism>
<name>A0A1I7UG31_9PELO</name>
<feature type="compositionally biased region" description="Basic residues" evidence="1">
    <location>
        <begin position="10"/>
        <end position="19"/>
    </location>
</feature>